<reference evidence="2" key="1">
    <citation type="journal article" date="2014" name="Agronomy (Basel)">
        <title>A Draft Genome Sequence for Ensete ventricosum, the Drought-Tolerant Tree Against Hunger.</title>
        <authorList>
            <person name="Harrison J."/>
            <person name="Moore K.A."/>
            <person name="Paszkiewicz K."/>
            <person name="Jones T."/>
            <person name="Grant M."/>
            <person name="Ambacheew D."/>
            <person name="Muzemil S."/>
            <person name="Studholme D.J."/>
        </authorList>
    </citation>
    <scope>NUCLEOTIDE SEQUENCE [LARGE SCALE GENOMIC DNA]</scope>
</reference>
<accession>A0A427ALX1</accession>
<comment type="caution">
    <text evidence="1">The sequence shown here is derived from an EMBL/GenBank/DDBJ whole genome shotgun (WGS) entry which is preliminary data.</text>
</comment>
<dbReference type="Proteomes" id="UP000287651">
    <property type="component" value="Unassembled WGS sequence"/>
</dbReference>
<protein>
    <submittedName>
        <fullName evidence="1">Uncharacterized protein</fullName>
    </submittedName>
</protein>
<dbReference type="EMBL" id="AMZH03001976">
    <property type="protein sequence ID" value="RRT77245.1"/>
    <property type="molecule type" value="Genomic_DNA"/>
</dbReference>
<proteinExistence type="predicted"/>
<dbReference type="AlphaFoldDB" id="A0A427ALX1"/>
<sequence>MDQGRLSIFSLHSDASSSFSEEPHVATEVTIASSLLYLSFLLKITRKYQSHLKSYLGQVIWYHPR</sequence>
<organism evidence="1 2">
    <name type="scientific">Ensete ventricosum</name>
    <name type="common">Abyssinian banana</name>
    <name type="synonym">Musa ensete</name>
    <dbReference type="NCBI Taxonomy" id="4639"/>
    <lineage>
        <taxon>Eukaryota</taxon>
        <taxon>Viridiplantae</taxon>
        <taxon>Streptophyta</taxon>
        <taxon>Embryophyta</taxon>
        <taxon>Tracheophyta</taxon>
        <taxon>Spermatophyta</taxon>
        <taxon>Magnoliopsida</taxon>
        <taxon>Liliopsida</taxon>
        <taxon>Zingiberales</taxon>
        <taxon>Musaceae</taxon>
        <taxon>Ensete</taxon>
    </lineage>
</organism>
<name>A0A427ALX1_ENSVE</name>
<evidence type="ECO:0000313" key="1">
    <source>
        <dbReference type="EMBL" id="RRT77245.1"/>
    </source>
</evidence>
<evidence type="ECO:0000313" key="2">
    <source>
        <dbReference type="Proteomes" id="UP000287651"/>
    </source>
</evidence>
<gene>
    <name evidence="1" type="ORF">B296_00021053</name>
</gene>